<evidence type="ECO:0000256" key="12">
    <source>
        <dbReference type="PROSITE-ProRule" id="PRU00176"/>
    </source>
</evidence>
<evidence type="ECO:0000256" key="5">
    <source>
        <dbReference type="ARBA" id="ARBA00022782"/>
    </source>
</evidence>
<organism evidence="14 15">
    <name type="scientific">Hippocampus comes</name>
    <name type="common">Tiger tail seahorse</name>
    <dbReference type="NCBI Taxonomy" id="109280"/>
    <lineage>
        <taxon>Eukaryota</taxon>
        <taxon>Metazoa</taxon>
        <taxon>Chordata</taxon>
        <taxon>Craniata</taxon>
        <taxon>Vertebrata</taxon>
        <taxon>Euteleostomi</taxon>
        <taxon>Actinopterygii</taxon>
        <taxon>Neopterygii</taxon>
        <taxon>Teleostei</taxon>
        <taxon>Neoteleostei</taxon>
        <taxon>Acanthomorphata</taxon>
        <taxon>Syngnathiaria</taxon>
        <taxon>Syngnathiformes</taxon>
        <taxon>Syngnathoidei</taxon>
        <taxon>Syngnathidae</taxon>
        <taxon>Hippocampus</taxon>
    </lineage>
</organism>
<evidence type="ECO:0000313" key="15">
    <source>
        <dbReference type="Proteomes" id="UP000264820"/>
    </source>
</evidence>
<evidence type="ECO:0000256" key="9">
    <source>
        <dbReference type="ARBA" id="ARBA00038117"/>
    </source>
</evidence>
<protein>
    <recommendedName>
        <fullName evidence="10">RNA-binding protein 38</fullName>
    </recommendedName>
    <alternativeName>
        <fullName evidence="11">RNA-binding motif protein 38</fullName>
    </alternativeName>
</protein>
<reference evidence="14" key="1">
    <citation type="submission" date="2025-08" db="UniProtKB">
        <authorList>
            <consortium name="Ensembl"/>
        </authorList>
    </citation>
    <scope>IDENTIFICATION</scope>
</reference>
<keyword evidence="4" id="KW-0507">mRNA processing</keyword>
<dbReference type="InterPro" id="IPR050886">
    <property type="entry name" value="RNA-binding_reg"/>
</dbReference>
<proteinExistence type="inferred from homology"/>
<keyword evidence="8" id="KW-0539">Nucleus</keyword>
<evidence type="ECO:0000313" key="14">
    <source>
        <dbReference type="Ensembl" id="ENSHCOP00000027312.1"/>
    </source>
</evidence>
<dbReference type="InterPro" id="IPR000504">
    <property type="entry name" value="RRM_dom"/>
</dbReference>
<evidence type="ECO:0000256" key="10">
    <source>
        <dbReference type="ARBA" id="ARBA00039528"/>
    </source>
</evidence>
<keyword evidence="5" id="KW-0221">Differentiation</keyword>
<dbReference type="InterPro" id="IPR012677">
    <property type="entry name" value="Nucleotide-bd_a/b_plait_sf"/>
</dbReference>
<dbReference type="GO" id="GO:0005634">
    <property type="term" value="C:nucleus"/>
    <property type="evidence" value="ECO:0007669"/>
    <property type="project" value="UniProtKB-SubCell"/>
</dbReference>
<dbReference type="Gene3D" id="3.30.70.330">
    <property type="match status" value="1"/>
</dbReference>
<evidence type="ECO:0000256" key="2">
    <source>
        <dbReference type="ARBA" id="ARBA00004514"/>
    </source>
</evidence>
<name>A0A3Q3E939_HIPCM</name>
<keyword evidence="15" id="KW-1185">Reference proteome</keyword>
<dbReference type="GO" id="GO:0030154">
    <property type="term" value="P:cell differentiation"/>
    <property type="evidence" value="ECO:0007669"/>
    <property type="project" value="UniProtKB-KW"/>
</dbReference>
<reference evidence="14" key="2">
    <citation type="submission" date="2025-09" db="UniProtKB">
        <authorList>
            <consortium name="Ensembl"/>
        </authorList>
    </citation>
    <scope>IDENTIFICATION</scope>
</reference>
<evidence type="ECO:0000256" key="6">
    <source>
        <dbReference type="ARBA" id="ARBA00022884"/>
    </source>
</evidence>
<evidence type="ECO:0000256" key="4">
    <source>
        <dbReference type="ARBA" id="ARBA00022664"/>
    </source>
</evidence>
<dbReference type="GO" id="GO:0006397">
    <property type="term" value="P:mRNA processing"/>
    <property type="evidence" value="ECO:0007669"/>
    <property type="project" value="UniProtKB-KW"/>
</dbReference>
<dbReference type="GO" id="GO:0005829">
    <property type="term" value="C:cytosol"/>
    <property type="evidence" value="ECO:0007669"/>
    <property type="project" value="UniProtKB-SubCell"/>
</dbReference>
<dbReference type="PANTHER" id="PTHR48024">
    <property type="entry name" value="GEO13361P1-RELATED"/>
    <property type="match status" value="1"/>
</dbReference>
<evidence type="ECO:0000256" key="3">
    <source>
        <dbReference type="ARBA" id="ARBA00022490"/>
    </source>
</evidence>
<evidence type="ECO:0000256" key="1">
    <source>
        <dbReference type="ARBA" id="ARBA00004123"/>
    </source>
</evidence>
<dbReference type="GO" id="GO:0003730">
    <property type="term" value="F:mRNA 3'-UTR binding"/>
    <property type="evidence" value="ECO:0007669"/>
    <property type="project" value="TreeGrafter"/>
</dbReference>
<dbReference type="InterPro" id="IPR035979">
    <property type="entry name" value="RBD_domain_sf"/>
</dbReference>
<dbReference type="AlphaFoldDB" id="A0A3Q3E939"/>
<dbReference type="OMA" id="HYLVYGT"/>
<dbReference type="Proteomes" id="UP000264820">
    <property type="component" value="Unplaced"/>
</dbReference>
<dbReference type="STRING" id="109280.ENSHCOP00000027312"/>
<dbReference type="Pfam" id="PF00076">
    <property type="entry name" value="RRM_1"/>
    <property type="match status" value="1"/>
</dbReference>
<dbReference type="SMART" id="SM00360">
    <property type="entry name" value="RRM"/>
    <property type="match status" value="1"/>
</dbReference>
<dbReference type="SUPFAM" id="SSF54928">
    <property type="entry name" value="RNA-binding domain, RBD"/>
    <property type="match status" value="1"/>
</dbReference>
<accession>A0A3Q3E939</accession>
<evidence type="ECO:0000256" key="8">
    <source>
        <dbReference type="ARBA" id="ARBA00023242"/>
    </source>
</evidence>
<dbReference type="GO" id="GO:0043484">
    <property type="term" value="P:regulation of RNA splicing"/>
    <property type="evidence" value="ECO:0007669"/>
    <property type="project" value="TreeGrafter"/>
</dbReference>
<keyword evidence="3" id="KW-0963">Cytoplasm</keyword>
<dbReference type="Ensembl" id="ENSHCOT00000023334.1">
    <property type="protein sequence ID" value="ENSHCOP00000027312.1"/>
    <property type="gene ID" value="ENSHCOG00000019040.1"/>
</dbReference>
<evidence type="ECO:0000256" key="7">
    <source>
        <dbReference type="ARBA" id="ARBA00023187"/>
    </source>
</evidence>
<keyword evidence="6 12" id="KW-0694">RNA-binding</keyword>
<comment type="subcellular location">
    <subcellularLocation>
        <location evidence="2">Cytoplasm</location>
        <location evidence="2">Cytosol</location>
    </subcellularLocation>
    <subcellularLocation>
        <location evidence="1">Nucleus</location>
    </subcellularLocation>
</comment>
<feature type="domain" description="RRM" evidence="13">
    <location>
        <begin position="30"/>
        <end position="107"/>
    </location>
</feature>
<dbReference type="GeneTree" id="ENSGT00940000158489"/>
<dbReference type="CDD" id="cd12384">
    <property type="entry name" value="RRM_RBM24_RBM38_like"/>
    <property type="match status" value="1"/>
</dbReference>
<keyword evidence="7" id="KW-0508">mRNA splicing</keyword>
<dbReference type="PANTHER" id="PTHR48024:SF28">
    <property type="entry name" value="RNA-BINDING PROTEIN 38"/>
    <property type="match status" value="1"/>
</dbReference>
<dbReference type="PROSITE" id="PS50102">
    <property type="entry name" value="RRM"/>
    <property type="match status" value="1"/>
</dbReference>
<sequence>MSSPLFLGHLVGVPVETMDPGAGAKDTTRTKIFVGGLPYHSDDASLLKYFETFGDVVEAVVITDKHTGKSRGYGFVTMADGAAAEQACKDANPIIDGRKANVNLAYLGAKPRGLAAEVPVQQVHPAWAQRHYGLAHPYIYPPAFLQPSLLLQSSIVHPCFAPSGLEHSPYSPSPLPYLSYSFSPGMPAHALVTSQTLPTATHSPLAMFSALPAAPQVTMPNLVHQHHRAQ</sequence>
<evidence type="ECO:0000259" key="13">
    <source>
        <dbReference type="PROSITE" id="PS50102"/>
    </source>
</evidence>
<evidence type="ECO:0000256" key="11">
    <source>
        <dbReference type="ARBA" id="ARBA00041483"/>
    </source>
</evidence>
<dbReference type="GO" id="GO:0008380">
    <property type="term" value="P:RNA splicing"/>
    <property type="evidence" value="ECO:0007669"/>
    <property type="project" value="UniProtKB-KW"/>
</dbReference>
<comment type="similarity">
    <text evidence="9">Belongs to the RBM38 family.</text>
</comment>